<organism evidence="5 6">
    <name type="scientific">Zalerion maritima</name>
    <dbReference type="NCBI Taxonomy" id="339359"/>
    <lineage>
        <taxon>Eukaryota</taxon>
        <taxon>Fungi</taxon>
        <taxon>Dikarya</taxon>
        <taxon>Ascomycota</taxon>
        <taxon>Pezizomycotina</taxon>
        <taxon>Sordariomycetes</taxon>
        <taxon>Lulworthiomycetidae</taxon>
        <taxon>Lulworthiales</taxon>
        <taxon>Lulworthiaceae</taxon>
        <taxon>Zalerion</taxon>
    </lineage>
</organism>
<dbReference type="Proteomes" id="UP001201980">
    <property type="component" value="Unassembled WGS sequence"/>
</dbReference>
<keyword evidence="6" id="KW-1185">Reference proteome</keyword>
<keyword evidence="3" id="KW-1133">Transmembrane helix</keyword>
<dbReference type="EMBL" id="JAKWBI020000203">
    <property type="protein sequence ID" value="KAJ2899235.1"/>
    <property type="molecule type" value="Genomic_DNA"/>
</dbReference>
<feature type="region of interest" description="Disordered" evidence="2">
    <location>
        <begin position="1"/>
        <end position="48"/>
    </location>
</feature>
<feature type="compositionally biased region" description="Polar residues" evidence="2">
    <location>
        <begin position="375"/>
        <end position="389"/>
    </location>
</feature>
<evidence type="ECO:0000256" key="3">
    <source>
        <dbReference type="SAM" id="Phobius"/>
    </source>
</evidence>
<proteinExistence type="predicted"/>
<feature type="transmembrane region" description="Helical" evidence="3">
    <location>
        <begin position="434"/>
        <end position="455"/>
    </location>
</feature>
<reference evidence="5" key="1">
    <citation type="submission" date="2022-07" db="EMBL/GenBank/DDBJ databases">
        <title>Draft genome sequence of Zalerion maritima ATCC 34329, a (micro)plastics degrading marine fungus.</title>
        <authorList>
            <person name="Paco A."/>
            <person name="Goncalves M.F.M."/>
            <person name="Rocha-Santos T.A.P."/>
            <person name="Alves A."/>
        </authorList>
    </citation>
    <scope>NUCLEOTIDE SEQUENCE</scope>
    <source>
        <strain evidence="5">ATCC 34329</strain>
    </source>
</reference>
<feature type="region of interest" description="Disordered" evidence="2">
    <location>
        <begin position="263"/>
        <end position="389"/>
    </location>
</feature>
<sequence length="500" mass="52573">MAAPATKNGAQAQASKKKKGKGERRTDSPAPSATAKTASVNPSESQEYENPYIKELAKNVRNCIKKLSNVAKTEALVEANKGKSLDNLVTANIINPDQKAQILNKPGLQEKLAEAEGQLNQYRKIHTEYLEQKAAEKKQLEESLADQVKKEVEEAKAAAGAEAKIKYDQCLLAVSQFLAVAAARRSEDHDPTMDENRALEGCLLQVYHGNQSGVDAMVKIAAGSSEKCTSVNGEELESTYADVKGIAAAYAAALYPPAAEAGATEDEKPAAEAAALADASDGPVEPNTTIVANASLVEGGEVPTEATEAPTNGHGEEPTVSVNGAPANASVANDAANTAAESQWDSPTNNESPINNPSLTQSWDVVPRDPAETDTGLSATPAAPTNTQSWSDEVAAHHETTAEMTDSRLFSVGILVNPVAMDIGVVAVEVVDAGMVSVVGVIVTIVAVAVAEWAVAARMLQHRRPGPRRTATTSATAHIDRTQQHPQDDPVAYSIVCTFL</sequence>
<protein>
    <recommendedName>
        <fullName evidence="4">YAG7-like dimerisation domain-containing protein</fullName>
    </recommendedName>
</protein>
<feature type="domain" description="YAG7-like dimerisation" evidence="4">
    <location>
        <begin position="168"/>
        <end position="248"/>
    </location>
</feature>
<evidence type="ECO:0000313" key="6">
    <source>
        <dbReference type="Proteomes" id="UP001201980"/>
    </source>
</evidence>
<comment type="caution">
    <text evidence="5">The sequence shown here is derived from an EMBL/GenBank/DDBJ whole genome shotgun (WGS) entry which is preliminary data.</text>
</comment>
<feature type="coiled-coil region" evidence="1">
    <location>
        <begin position="105"/>
        <end position="158"/>
    </location>
</feature>
<feature type="region of interest" description="Disordered" evidence="2">
    <location>
        <begin position="464"/>
        <end position="486"/>
    </location>
</feature>
<feature type="compositionally biased region" description="Low complexity" evidence="2">
    <location>
        <begin position="28"/>
        <end position="39"/>
    </location>
</feature>
<accession>A0AAD5WQB7</accession>
<keyword evidence="1" id="KW-0175">Coiled coil</keyword>
<feature type="compositionally biased region" description="Low complexity" evidence="2">
    <location>
        <begin position="271"/>
        <end position="281"/>
    </location>
</feature>
<feature type="compositionally biased region" description="Polar residues" evidence="2">
    <location>
        <begin position="341"/>
        <end position="363"/>
    </location>
</feature>
<feature type="transmembrane region" description="Helical" evidence="3">
    <location>
        <begin position="409"/>
        <end position="428"/>
    </location>
</feature>
<dbReference type="InterPro" id="IPR058602">
    <property type="entry name" value="YAG7_dimerisation_dom"/>
</dbReference>
<evidence type="ECO:0000313" key="5">
    <source>
        <dbReference type="EMBL" id="KAJ2899235.1"/>
    </source>
</evidence>
<evidence type="ECO:0000259" key="4">
    <source>
        <dbReference type="Pfam" id="PF26434"/>
    </source>
</evidence>
<keyword evidence="3" id="KW-0812">Transmembrane</keyword>
<dbReference type="Pfam" id="PF26434">
    <property type="entry name" value="YAG7_C"/>
    <property type="match status" value="1"/>
</dbReference>
<name>A0AAD5WQB7_9PEZI</name>
<evidence type="ECO:0000256" key="1">
    <source>
        <dbReference type="SAM" id="Coils"/>
    </source>
</evidence>
<feature type="compositionally biased region" description="Low complexity" evidence="2">
    <location>
        <begin position="325"/>
        <end position="340"/>
    </location>
</feature>
<gene>
    <name evidence="5" type="ORF">MKZ38_003335</name>
</gene>
<evidence type="ECO:0000256" key="2">
    <source>
        <dbReference type="SAM" id="MobiDB-lite"/>
    </source>
</evidence>
<dbReference type="AlphaFoldDB" id="A0AAD5WQB7"/>
<keyword evidence="3" id="KW-0472">Membrane</keyword>